<proteinExistence type="predicted"/>
<reference evidence="2 3" key="2">
    <citation type="submission" date="2018-12" db="EMBL/GenBank/DDBJ databases">
        <title>Rhizobacter gummiphilus sp. nov., a rubber-degrading bacterium isolated from the soil of a botanical garden in Japan.</title>
        <authorList>
            <person name="Shunsuke S.S."/>
        </authorList>
    </citation>
    <scope>NUCLEOTIDE SEQUENCE [LARGE SCALE GENOMIC DNA]</scope>
    <source>
        <strain evidence="2 3">S-16</strain>
    </source>
</reference>
<accession>A0A3N7HI47</accession>
<evidence type="ECO:0000313" key="2">
    <source>
        <dbReference type="EMBL" id="RQP21163.1"/>
    </source>
</evidence>
<gene>
    <name evidence="2" type="ORF">DZC73_29325</name>
</gene>
<evidence type="ECO:0000256" key="1">
    <source>
        <dbReference type="SAM" id="Phobius"/>
    </source>
</evidence>
<dbReference type="AlphaFoldDB" id="A0A3N7HI47"/>
<feature type="transmembrane region" description="Helical" evidence="1">
    <location>
        <begin position="110"/>
        <end position="131"/>
    </location>
</feature>
<keyword evidence="1" id="KW-0812">Transmembrane</keyword>
<keyword evidence="3" id="KW-1185">Reference proteome</keyword>
<organism evidence="2 3">
    <name type="scientific">Piscinibacter terrae</name>
    <dbReference type="NCBI Taxonomy" id="2496871"/>
    <lineage>
        <taxon>Bacteria</taxon>
        <taxon>Pseudomonadati</taxon>
        <taxon>Pseudomonadota</taxon>
        <taxon>Betaproteobacteria</taxon>
        <taxon>Burkholderiales</taxon>
        <taxon>Sphaerotilaceae</taxon>
        <taxon>Piscinibacter</taxon>
    </lineage>
</organism>
<feature type="transmembrane region" description="Helical" evidence="1">
    <location>
        <begin position="57"/>
        <end position="75"/>
    </location>
</feature>
<dbReference type="Proteomes" id="UP000267464">
    <property type="component" value="Unassembled WGS sequence"/>
</dbReference>
<name>A0A3N7HI47_9BURK</name>
<feature type="transmembrane region" description="Helical" evidence="1">
    <location>
        <begin position="87"/>
        <end position="104"/>
    </location>
</feature>
<keyword evidence="1" id="KW-0472">Membrane</keyword>
<protein>
    <submittedName>
        <fullName evidence="2">Uncharacterized protein</fullName>
    </submittedName>
</protein>
<feature type="transmembrane region" description="Helical" evidence="1">
    <location>
        <begin position="12"/>
        <end position="37"/>
    </location>
</feature>
<evidence type="ECO:0000313" key="3">
    <source>
        <dbReference type="Proteomes" id="UP000267464"/>
    </source>
</evidence>
<sequence>MTDRTLRPLAVWFMTLIAILVALGLQTVLEAIIPASVANLEFGWPDKTVIYHAGQHYWLAESIVRFVGFFVGGYVGGRMVVAMRRRVSVLLAVAAVVVTLFQQLPGPGPLSLWVLWAFAAPVAIVAGAYVARARRHVSPP</sequence>
<keyword evidence="1" id="KW-1133">Transmembrane helix</keyword>
<dbReference type="EMBL" id="QUSW01000016">
    <property type="protein sequence ID" value="RQP21163.1"/>
    <property type="molecule type" value="Genomic_DNA"/>
</dbReference>
<reference evidence="2 3" key="1">
    <citation type="submission" date="2018-08" db="EMBL/GenBank/DDBJ databases">
        <authorList>
            <person name="Khan S.A."/>
            <person name="Jeon C.O."/>
            <person name="Chun B.H."/>
            <person name="Jeong S.E."/>
        </authorList>
    </citation>
    <scope>NUCLEOTIDE SEQUENCE [LARGE SCALE GENOMIC DNA]</scope>
    <source>
        <strain evidence="2 3">S-16</strain>
    </source>
</reference>
<comment type="caution">
    <text evidence="2">The sequence shown here is derived from an EMBL/GenBank/DDBJ whole genome shotgun (WGS) entry which is preliminary data.</text>
</comment>